<keyword evidence="2" id="KW-1133">Transmembrane helix</keyword>
<feature type="transmembrane region" description="Helical" evidence="2">
    <location>
        <begin position="72"/>
        <end position="90"/>
    </location>
</feature>
<evidence type="ECO:0000313" key="3">
    <source>
        <dbReference type="EMBL" id="MBB5480937.1"/>
    </source>
</evidence>
<evidence type="ECO:0000313" key="4">
    <source>
        <dbReference type="Proteomes" id="UP000586947"/>
    </source>
</evidence>
<feature type="transmembrane region" description="Helical" evidence="2">
    <location>
        <begin position="210"/>
        <end position="227"/>
    </location>
</feature>
<accession>A0A840VWD7</accession>
<protein>
    <submittedName>
        <fullName evidence="3">Uncharacterized protein</fullName>
    </submittedName>
</protein>
<keyword evidence="2" id="KW-0472">Membrane</keyword>
<keyword evidence="2" id="KW-0812">Transmembrane</keyword>
<feature type="transmembrane region" description="Helical" evidence="2">
    <location>
        <begin position="178"/>
        <end position="198"/>
    </location>
</feature>
<sequence>MSDVSAVGASGQAAGGPVPRRGGRLRTVAALVWPTLRSTRIPPLLAAGLVGVAIVIPPTVTESILPPDDHITLLRLVMACVGLGVTFALDDPAKPIAETLPVPAWLGALVRGVAVAVVGGACWAAALAVTRSGPETASLPYADLTREAAAVAAVAFLASAVGWRRSPRGIGSPLAAPTLLLGMTVVALLPASVGLLVGIGDGWNAAHDRWTYLLAAALLATVGVLTVRR</sequence>
<comment type="caution">
    <text evidence="3">The sequence shown here is derived from an EMBL/GenBank/DDBJ whole genome shotgun (WGS) entry which is preliminary data.</text>
</comment>
<dbReference type="EMBL" id="JACHDP010000001">
    <property type="protein sequence ID" value="MBB5480937.1"/>
    <property type="molecule type" value="Genomic_DNA"/>
</dbReference>
<dbReference type="AlphaFoldDB" id="A0A840VWD7"/>
<dbReference type="Proteomes" id="UP000586947">
    <property type="component" value="Unassembled WGS sequence"/>
</dbReference>
<reference evidence="3 4" key="1">
    <citation type="submission" date="2020-08" db="EMBL/GenBank/DDBJ databases">
        <title>Sequencing the genomes of 1000 actinobacteria strains.</title>
        <authorList>
            <person name="Klenk H.-P."/>
        </authorList>
    </citation>
    <scope>NUCLEOTIDE SEQUENCE [LARGE SCALE GENOMIC DNA]</scope>
    <source>
        <strain evidence="3 4">DSM 103125</strain>
    </source>
</reference>
<evidence type="ECO:0000256" key="1">
    <source>
        <dbReference type="SAM" id="MobiDB-lite"/>
    </source>
</evidence>
<dbReference type="RefSeq" id="WP_184185597.1">
    <property type="nucleotide sequence ID" value="NZ_BMNF01000004.1"/>
</dbReference>
<organism evidence="3 4">
    <name type="scientific">Micromonospora parathelypteridis</name>
    <dbReference type="NCBI Taxonomy" id="1839617"/>
    <lineage>
        <taxon>Bacteria</taxon>
        <taxon>Bacillati</taxon>
        <taxon>Actinomycetota</taxon>
        <taxon>Actinomycetes</taxon>
        <taxon>Micromonosporales</taxon>
        <taxon>Micromonosporaceae</taxon>
        <taxon>Micromonospora</taxon>
    </lineage>
</organism>
<proteinExistence type="predicted"/>
<feature type="region of interest" description="Disordered" evidence="1">
    <location>
        <begin position="1"/>
        <end position="20"/>
    </location>
</feature>
<keyword evidence="4" id="KW-1185">Reference proteome</keyword>
<name>A0A840VWD7_9ACTN</name>
<feature type="transmembrane region" description="Helical" evidence="2">
    <location>
        <begin position="102"/>
        <end position="128"/>
    </location>
</feature>
<feature type="transmembrane region" description="Helical" evidence="2">
    <location>
        <begin position="41"/>
        <end position="60"/>
    </location>
</feature>
<gene>
    <name evidence="3" type="ORF">HNR20_005442</name>
</gene>
<evidence type="ECO:0000256" key="2">
    <source>
        <dbReference type="SAM" id="Phobius"/>
    </source>
</evidence>